<dbReference type="Proteomes" id="UP000659388">
    <property type="component" value="Unassembled WGS sequence"/>
</dbReference>
<dbReference type="EMBL" id="JAESIY010000013">
    <property type="protein sequence ID" value="MBL3658482.1"/>
    <property type="molecule type" value="Genomic_DNA"/>
</dbReference>
<dbReference type="InterPro" id="IPR021448">
    <property type="entry name" value="DUF3098"/>
</dbReference>
<name>A0A937K318_9BACT</name>
<keyword evidence="1" id="KW-1133">Transmembrane helix</keyword>
<evidence type="ECO:0000313" key="2">
    <source>
        <dbReference type="EMBL" id="MBL3658482.1"/>
    </source>
</evidence>
<dbReference type="RefSeq" id="WP_202246277.1">
    <property type="nucleotide sequence ID" value="NZ_JAESIY010000013.1"/>
</dbReference>
<reference evidence="2" key="1">
    <citation type="submission" date="2021-01" db="EMBL/GenBank/DDBJ databases">
        <title>Fulvivirga kasyanovii gen. nov., sp nov., a novel member of the phylum Bacteroidetes isolated from seawater in a mussel farm.</title>
        <authorList>
            <person name="Zhao L.-H."/>
            <person name="Wang Z.-J."/>
        </authorList>
    </citation>
    <scope>NUCLEOTIDE SEQUENCE</scope>
    <source>
        <strain evidence="2">2943</strain>
    </source>
</reference>
<accession>A0A937K318</accession>
<keyword evidence="1" id="KW-0812">Transmembrane</keyword>
<sequence length="74" mass="8071">MENKSKLPFGKKNYTLMLIGLAVLVVGFVIMSIDSEPFGFGFMGLTLGPLVVMAGFLIEIVAILHNPKEQNESN</sequence>
<evidence type="ECO:0000256" key="1">
    <source>
        <dbReference type="SAM" id="Phobius"/>
    </source>
</evidence>
<gene>
    <name evidence="2" type="ORF">JL102_20180</name>
</gene>
<organism evidence="2 3">
    <name type="scientific">Fulvivirga sediminis</name>
    <dbReference type="NCBI Taxonomy" id="2803949"/>
    <lineage>
        <taxon>Bacteria</taxon>
        <taxon>Pseudomonadati</taxon>
        <taxon>Bacteroidota</taxon>
        <taxon>Cytophagia</taxon>
        <taxon>Cytophagales</taxon>
        <taxon>Fulvivirgaceae</taxon>
        <taxon>Fulvivirga</taxon>
    </lineage>
</organism>
<protein>
    <submittedName>
        <fullName evidence="2">DUF3098 domain-containing protein</fullName>
    </submittedName>
</protein>
<feature type="transmembrane region" description="Helical" evidence="1">
    <location>
        <begin position="14"/>
        <end position="33"/>
    </location>
</feature>
<proteinExistence type="predicted"/>
<keyword evidence="1" id="KW-0472">Membrane</keyword>
<keyword evidence="3" id="KW-1185">Reference proteome</keyword>
<dbReference type="Pfam" id="PF11297">
    <property type="entry name" value="DUF3098"/>
    <property type="match status" value="1"/>
</dbReference>
<comment type="caution">
    <text evidence="2">The sequence shown here is derived from an EMBL/GenBank/DDBJ whole genome shotgun (WGS) entry which is preliminary data.</text>
</comment>
<dbReference type="AlphaFoldDB" id="A0A937K318"/>
<evidence type="ECO:0000313" key="3">
    <source>
        <dbReference type="Proteomes" id="UP000659388"/>
    </source>
</evidence>
<feature type="transmembrane region" description="Helical" evidence="1">
    <location>
        <begin position="39"/>
        <end position="64"/>
    </location>
</feature>